<protein>
    <submittedName>
        <fullName evidence="2">Uncharacterized protein</fullName>
    </submittedName>
</protein>
<reference evidence="2" key="1">
    <citation type="submission" date="2019-11" db="EMBL/GenBank/DDBJ databases">
        <authorList>
            <person name="Feng L."/>
        </authorList>
    </citation>
    <scope>NUCLEOTIDE SEQUENCE</scope>
    <source>
        <strain evidence="2">CinnocuumLFYP12</strain>
    </source>
</reference>
<name>A0A6N2WI03_CLOIN</name>
<keyword evidence="1" id="KW-0812">Transmembrane</keyword>
<evidence type="ECO:0000256" key="1">
    <source>
        <dbReference type="SAM" id="Phobius"/>
    </source>
</evidence>
<keyword evidence="1" id="KW-1133">Transmembrane helix</keyword>
<evidence type="ECO:0000313" key="2">
    <source>
        <dbReference type="EMBL" id="VYT41487.1"/>
    </source>
</evidence>
<keyword evidence="1" id="KW-0472">Membrane</keyword>
<feature type="transmembrane region" description="Helical" evidence="1">
    <location>
        <begin position="6"/>
        <end position="24"/>
    </location>
</feature>
<dbReference type="EMBL" id="CACRTE010000033">
    <property type="protein sequence ID" value="VYT41487.1"/>
    <property type="molecule type" value="Genomic_DNA"/>
</dbReference>
<dbReference type="PROSITE" id="PS51257">
    <property type="entry name" value="PROKAR_LIPOPROTEIN"/>
    <property type="match status" value="1"/>
</dbReference>
<dbReference type="AlphaFoldDB" id="A0A6N2WI03"/>
<proteinExistence type="predicted"/>
<organism evidence="2">
    <name type="scientific">Clostridium innocuum</name>
    <dbReference type="NCBI Taxonomy" id="1522"/>
    <lineage>
        <taxon>Bacteria</taxon>
        <taxon>Bacillati</taxon>
        <taxon>Bacillota</taxon>
        <taxon>Clostridia</taxon>
        <taxon>Eubacteriales</taxon>
        <taxon>Clostridiaceae</taxon>
        <taxon>Clostridium</taxon>
    </lineage>
</organism>
<accession>A0A6N2WI03</accession>
<sequence>MEEMRSMILFVIINALAISCYLLGKENPKRKKGKNEKK</sequence>
<gene>
    <name evidence="2" type="ORF">CILFYP12_03290</name>
</gene>